<evidence type="ECO:0000256" key="4">
    <source>
        <dbReference type="ARBA" id="ARBA00022792"/>
    </source>
</evidence>
<comment type="subunit">
    <text evidence="8">Component of the mitochondrial contact site and cristae organizing system (MICOS) complex.</text>
</comment>
<name>A0A2A2JFT2_9BILA</name>
<comment type="caution">
    <text evidence="9">The sequence shown here is derived from an EMBL/GenBank/DDBJ whole genome shotgun (WGS) entry which is preliminary data.</text>
</comment>
<sequence length="107" mass="11628">MGFLWRVTKFTARVALVAGAVKLSLDNDVWSLNTVKGSDLYCRLKEYILPGTIVYPQKLPSKEEVLSEAGSSWNSGVDRVFNVIENVPSSTQQVANGIIGKSIIGGK</sequence>
<reference evidence="9" key="1">
    <citation type="journal article" date="2017" name="Curr. Biol.">
        <title>Genome architecture and evolution of a unichromosomal asexual nematode.</title>
        <authorList>
            <person name="Fradin H."/>
            <person name="Zegar C."/>
            <person name="Gutwein M."/>
            <person name="Lucas J."/>
            <person name="Kovtun M."/>
            <person name="Corcoran D."/>
            <person name="Baugh L.R."/>
            <person name="Kiontke K."/>
            <person name="Gunsalus K."/>
            <person name="Fitch D.H."/>
            <person name="Piano F."/>
        </authorList>
    </citation>
    <scope>NUCLEOTIDE SEQUENCE [LARGE SCALE GENOMIC DNA]</scope>
    <source>
        <strain evidence="9">PF1309</strain>
    </source>
</reference>
<evidence type="ECO:0000256" key="7">
    <source>
        <dbReference type="ARBA" id="ARBA00023136"/>
    </source>
</evidence>
<comment type="function">
    <text evidence="8">Component of the MICOS complex, a large protein complex of the mitochondrial inner membrane that plays crucial roles in the maintenance of crista junctions, inner membrane architecture, and formation of contact sites to the outer membrane.</text>
</comment>
<dbReference type="Proteomes" id="UP000218231">
    <property type="component" value="Unassembled WGS sequence"/>
</dbReference>
<keyword evidence="5" id="KW-1133">Transmembrane helix</keyword>
<keyword evidence="6 8" id="KW-0496">Mitochondrion</keyword>
<dbReference type="PANTHER" id="PTHR31816:SF3">
    <property type="entry name" value="MICOS COMPLEX SUBUNIT MIC13"/>
    <property type="match status" value="1"/>
</dbReference>
<evidence type="ECO:0000256" key="2">
    <source>
        <dbReference type="ARBA" id="ARBA00006771"/>
    </source>
</evidence>
<dbReference type="AlphaFoldDB" id="A0A2A2JFT2"/>
<dbReference type="PANTHER" id="PTHR31816">
    <property type="entry name" value="MICOS COMPLEX SUBUNIT MIC13"/>
    <property type="match status" value="1"/>
</dbReference>
<dbReference type="STRING" id="2018661.A0A2A2JFT2"/>
<comment type="similarity">
    <text evidence="2 8">Belongs to the MICOS complex subunit Mic13 family.</text>
</comment>
<dbReference type="InterPro" id="IPR026769">
    <property type="entry name" value="Mic13"/>
</dbReference>
<evidence type="ECO:0000313" key="9">
    <source>
        <dbReference type="EMBL" id="PAV60616.1"/>
    </source>
</evidence>
<accession>A0A2A2JFT2</accession>
<keyword evidence="3" id="KW-0812">Transmembrane</keyword>
<evidence type="ECO:0000313" key="10">
    <source>
        <dbReference type="Proteomes" id="UP000218231"/>
    </source>
</evidence>
<evidence type="ECO:0000256" key="3">
    <source>
        <dbReference type="ARBA" id="ARBA00022692"/>
    </source>
</evidence>
<dbReference type="GO" id="GO:0044284">
    <property type="term" value="C:mitochondrial crista junction"/>
    <property type="evidence" value="ECO:0007669"/>
    <property type="project" value="TreeGrafter"/>
</dbReference>
<evidence type="ECO:0000256" key="8">
    <source>
        <dbReference type="RuleBase" id="RU363009"/>
    </source>
</evidence>
<proteinExistence type="inferred from homology"/>
<dbReference type="GO" id="GO:0061617">
    <property type="term" value="C:MICOS complex"/>
    <property type="evidence" value="ECO:0007669"/>
    <property type="project" value="UniProtKB-UniRule"/>
</dbReference>
<dbReference type="GO" id="GO:0042407">
    <property type="term" value="P:cristae formation"/>
    <property type="evidence" value="ECO:0007669"/>
    <property type="project" value="TreeGrafter"/>
</dbReference>
<dbReference type="EMBL" id="LIAE01010458">
    <property type="protein sequence ID" value="PAV60616.1"/>
    <property type="molecule type" value="Genomic_DNA"/>
</dbReference>
<organism evidence="9 10">
    <name type="scientific">Diploscapter pachys</name>
    <dbReference type="NCBI Taxonomy" id="2018661"/>
    <lineage>
        <taxon>Eukaryota</taxon>
        <taxon>Metazoa</taxon>
        <taxon>Ecdysozoa</taxon>
        <taxon>Nematoda</taxon>
        <taxon>Chromadorea</taxon>
        <taxon>Rhabditida</taxon>
        <taxon>Rhabditina</taxon>
        <taxon>Rhabditomorpha</taxon>
        <taxon>Rhabditoidea</taxon>
        <taxon>Rhabditidae</taxon>
        <taxon>Diploscapter</taxon>
    </lineage>
</organism>
<gene>
    <name evidence="9" type="ORF">WR25_04560</name>
</gene>
<keyword evidence="10" id="KW-1185">Reference proteome</keyword>
<protein>
    <recommendedName>
        <fullName evidence="8">MICOS complex subunit MIC13</fullName>
    </recommendedName>
</protein>
<evidence type="ECO:0000256" key="1">
    <source>
        <dbReference type="ARBA" id="ARBA00004434"/>
    </source>
</evidence>
<keyword evidence="7" id="KW-0472">Membrane</keyword>
<evidence type="ECO:0000256" key="5">
    <source>
        <dbReference type="ARBA" id="ARBA00022989"/>
    </source>
</evidence>
<comment type="subcellular location">
    <subcellularLocation>
        <location evidence="1 8">Mitochondrion inner membrane</location>
        <topology evidence="1 8">Single-pass membrane protein</topology>
    </subcellularLocation>
</comment>
<dbReference type="OrthoDB" id="5948578at2759"/>
<keyword evidence="4 8" id="KW-0999">Mitochondrion inner membrane</keyword>
<dbReference type="Pfam" id="PF15884">
    <property type="entry name" value="QIL1"/>
    <property type="match status" value="1"/>
</dbReference>
<evidence type="ECO:0000256" key="6">
    <source>
        <dbReference type="ARBA" id="ARBA00023128"/>
    </source>
</evidence>